<dbReference type="Proteomes" id="UP000308197">
    <property type="component" value="Unassembled WGS sequence"/>
</dbReference>
<dbReference type="STRING" id="1314778.A0A5C3NW46"/>
<organism evidence="2 3">
    <name type="scientific">Polyporus arcularius HHB13444</name>
    <dbReference type="NCBI Taxonomy" id="1314778"/>
    <lineage>
        <taxon>Eukaryota</taxon>
        <taxon>Fungi</taxon>
        <taxon>Dikarya</taxon>
        <taxon>Basidiomycota</taxon>
        <taxon>Agaricomycotina</taxon>
        <taxon>Agaricomycetes</taxon>
        <taxon>Polyporales</taxon>
        <taxon>Polyporaceae</taxon>
        <taxon>Polyporus</taxon>
    </lineage>
</organism>
<dbReference type="EMBL" id="ML213201">
    <property type="protein sequence ID" value="TFK77753.1"/>
    <property type="molecule type" value="Genomic_DNA"/>
</dbReference>
<feature type="transmembrane region" description="Helical" evidence="1">
    <location>
        <begin position="188"/>
        <end position="205"/>
    </location>
</feature>
<evidence type="ECO:0000256" key="1">
    <source>
        <dbReference type="SAM" id="Phobius"/>
    </source>
</evidence>
<reference evidence="2 3" key="1">
    <citation type="journal article" date="2019" name="Nat. Ecol. Evol.">
        <title>Megaphylogeny resolves global patterns of mushroom evolution.</title>
        <authorList>
            <person name="Varga T."/>
            <person name="Krizsan K."/>
            <person name="Foldi C."/>
            <person name="Dima B."/>
            <person name="Sanchez-Garcia M."/>
            <person name="Sanchez-Ramirez S."/>
            <person name="Szollosi G.J."/>
            <person name="Szarkandi J.G."/>
            <person name="Papp V."/>
            <person name="Albert L."/>
            <person name="Andreopoulos W."/>
            <person name="Angelini C."/>
            <person name="Antonin V."/>
            <person name="Barry K.W."/>
            <person name="Bougher N.L."/>
            <person name="Buchanan P."/>
            <person name="Buyck B."/>
            <person name="Bense V."/>
            <person name="Catcheside P."/>
            <person name="Chovatia M."/>
            <person name="Cooper J."/>
            <person name="Damon W."/>
            <person name="Desjardin D."/>
            <person name="Finy P."/>
            <person name="Geml J."/>
            <person name="Haridas S."/>
            <person name="Hughes K."/>
            <person name="Justo A."/>
            <person name="Karasinski D."/>
            <person name="Kautmanova I."/>
            <person name="Kiss B."/>
            <person name="Kocsube S."/>
            <person name="Kotiranta H."/>
            <person name="LaButti K.M."/>
            <person name="Lechner B.E."/>
            <person name="Liimatainen K."/>
            <person name="Lipzen A."/>
            <person name="Lukacs Z."/>
            <person name="Mihaltcheva S."/>
            <person name="Morgado L.N."/>
            <person name="Niskanen T."/>
            <person name="Noordeloos M.E."/>
            <person name="Ohm R.A."/>
            <person name="Ortiz-Santana B."/>
            <person name="Ovrebo C."/>
            <person name="Racz N."/>
            <person name="Riley R."/>
            <person name="Savchenko A."/>
            <person name="Shiryaev A."/>
            <person name="Soop K."/>
            <person name="Spirin V."/>
            <person name="Szebenyi C."/>
            <person name="Tomsovsky M."/>
            <person name="Tulloss R.E."/>
            <person name="Uehling J."/>
            <person name="Grigoriev I.V."/>
            <person name="Vagvolgyi C."/>
            <person name="Papp T."/>
            <person name="Martin F.M."/>
            <person name="Miettinen O."/>
            <person name="Hibbett D.S."/>
            <person name="Nagy L.G."/>
        </authorList>
    </citation>
    <scope>NUCLEOTIDE SEQUENCE [LARGE SCALE GENOMIC DNA]</scope>
    <source>
        <strain evidence="2 3">HHB13444</strain>
    </source>
</reference>
<keyword evidence="1" id="KW-0812">Transmembrane</keyword>
<keyword evidence="1" id="KW-0472">Membrane</keyword>
<feature type="non-terminal residue" evidence="2">
    <location>
        <position position="1"/>
    </location>
</feature>
<dbReference type="AlphaFoldDB" id="A0A5C3NW46"/>
<dbReference type="InParanoid" id="A0A5C3NW46"/>
<evidence type="ECO:0000313" key="2">
    <source>
        <dbReference type="EMBL" id="TFK77753.1"/>
    </source>
</evidence>
<keyword evidence="3" id="KW-1185">Reference proteome</keyword>
<proteinExistence type="predicted"/>
<name>A0A5C3NW46_9APHY</name>
<keyword evidence="1" id="KW-1133">Transmembrane helix</keyword>
<protein>
    <submittedName>
        <fullName evidence="2">Uncharacterized protein</fullName>
    </submittedName>
</protein>
<accession>A0A5C3NW46</accession>
<evidence type="ECO:0000313" key="3">
    <source>
        <dbReference type="Proteomes" id="UP000308197"/>
    </source>
</evidence>
<sequence>NFIPRLKTHLIARRLGIEDEDSIPASHRNHLEIRKDVLWEHKTLKLRYTTYDMRRDQDTINPRTHPDILLLTSQDNEDDFPFAYARVIRIFHADIRYTGPGSTSKAWQHTEFLWVRWFSRDPTDTQSGFRYRRLPRITFNSDPLFGFVDPACVLRAAYIIPAWRYGVTDELLPAHSVGRADSALDYDYNAYYVCMYVAFYLMIIFG</sequence>
<gene>
    <name evidence="2" type="ORF">K466DRAFT_508141</name>
</gene>